<organism evidence="2 3">
    <name type="scientific">Strongylus vulgaris</name>
    <name type="common">Blood worm</name>
    <dbReference type="NCBI Taxonomy" id="40348"/>
    <lineage>
        <taxon>Eukaryota</taxon>
        <taxon>Metazoa</taxon>
        <taxon>Ecdysozoa</taxon>
        <taxon>Nematoda</taxon>
        <taxon>Chromadorea</taxon>
        <taxon>Rhabditida</taxon>
        <taxon>Rhabditina</taxon>
        <taxon>Rhabditomorpha</taxon>
        <taxon>Strongyloidea</taxon>
        <taxon>Strongylidae</taxon>
        <taxon>Strongylus</taxon>
    </lineage>
</organism>
<accession>A0A3P7IJP6</accession>
<dbReference type="AlphaFoldDB" id="A0A3P7IJP6"/>
<evidence type="ECO:0000313" key="2">
    <source>
        <dbReference type="EMBL" id="VDM67099.1"/>
    </source>
</evidence>
<reference evidence="2 3" key="1">
    <citation type="submission" date="2018-11" db="EMBL/GenBank/DDBJ databases">
        <authorList>
            <consortium name="Pathogen Informatics"/>
        </authorList>
    </citation>
    <scope>NUCLEOTIDE SEQUENCE [LARGE SCALE GENOMIC DNA]</scope>
</reference>
<gene>
    <name evidence="2" type="ORF">SVUK_LOCUS2097</name>
</gene>
<sequence length="77" mass="8597">MGKAWQSLLRLDVIGKEALHTGSHFQRRMSSRPVPSCTGRISDQKTRQRLEMEIVCSSPTMLGPSPPPSIFTPFSKL</sequence>
<evidence type="ECO:0000256" key="1">
    <source>
        <dbReference type="SAM" id="MobiDB-lite"/>
    </source>
</evidence>
<protein>
    <submittedName>
        <fullName evidence="2">Uncharacterized protein</fullName>
    </submittedName>
</protein>
<keyword evidence="3" id="KW-1185">Reference proteome</keyword>
<dbReference type="EMBL" id="UYYB01004574">
    <property type="protein sequence ID" value="VDM67099.1"/>
    <property type="molecule type" value="Genomic_DNA"/>
</dbReference>
<proteinExistence type="predicted"/>
<dbReference type="Proteomes" id="UP000270094">
    <property type="component" value="Unassembled WGS sequence"/>
</dbReference>
<evidence type="ECO:0000313" key="3">
    <source>
        <dbReference type="Proteomes" id="UP000270094"/>
    </source>
</evidence>
<name>A0A3P7IJP6_STRVU</name>
<feature type="region of interest" description="Disordered" evidence="1">
    <location>
        <begin position="58"/>
        <end position="77"/>
    </location>
</feature>